<dbReference type="EMBL" id="RBAH01000010">
    <property type="protein sequence ID" value="RKN83959.1"/>
    <property type="molecule type" value="Genomic_DNA"/>
</dbReference>
<dbReference type="Pfam" id="PF17853">
    <property type="entry name" value="GGDEF_2"/>
    <property type="match status" value="1"/>
</dbReference>
<proteinExistence type="inferred from homology"/>
<comment type="similarity">
    <text evidence="1">Belongs to the CdaR family.</text>
</comment>
<dbReference type="InterPro" id="IPR051448">
    <property type="entry name" value="CdaR-like_regulators"/>
</dbReference>
<dbReference type="PANTHER" id="PTHR33744">
    <property type="entry name" value="CARBOHYDRATE DIACID REGULATOR"/>
    <property type="match status" value="1"/>
</dbReference>
<dbReference type="PANTHER" id="PTHR33744:SF1">
    <property type="entry name" value="DNA-BINDING TRANSCRIPTIONAL ACTIVATOR ADER"/>
    <property type="match status" value="1"/>
</dbReference>
<dbReference type="Gene3D" id="1.10.10.2840">
    <property type="entry name" value="PucR C-terminal helix-turn-helix domain"/>
    <property type="match status" value="1"/>
</dbReference>
<dbReference type="InterPro" id="IPR041522">
    <property type="entry name" value="CdaR_GGDEF"/>
</dbReference>
<dbReference type="Proteomes" id="UP000282311">
    <property type="component" value="Unassembled WGS sequence"/>
</dbReference>
<reference evidence="4 5" key="1">
    <citation type="journal article" date="2007" name="Int. J. Syst. Evol. Microbiol.">
        <title>Paenibacillus ginsengarvi sp. nov., isolated from soil from ginseng cultivation.</title>
        <authorList>
            <person name="Yoon M.H."/>
            <person name="Ten L.N."/>
            <person name="Im W.T."/>
        </authorList>
    </citation>
    <scope>NUCLEOTIDE SEQUENCE [LARGE SCALE GENOMIC DNA]</scope>
    <source>
        <strain evidence="4 5">KCTC 13059</strain>
    </source>
</reference>
<dbReference type="InterPro" id="IPR042070">
    <property type="entry name" value="PucR_C-HTH_sf"/>
</dbReference>
<name>A0A3B0CI19_9BACL</name>
<evidence type="ECO:0000313" key="4">
    <source>
        <dbReference type="EMBL" id="RKN83959.1"/>
    </source>
</evidence>
<keyword evidence="5" id="KW-1185">Reference proteome</keyword>
<evidence type="ECO:0000259" key="2">
    <source>
        <dbReference type="Pfam" id="PF13556"/>
    </source>
</evidence>
<gene>
    <name evidence="4" type="ORF">D7M11_15365</name>
</gene>
<dbReference type="InterPro" id="IPR025736">
    <property type="entry name" value="PucR_C-HTH_dom"/>
</dbReference>
<evidence type="ECO:0000313" key="5">
    <source>
        <dbReference type="Proteomes" id="UP000282311"/>
    </source>
</evidence>
<protein>
    <submittedName>
        <fullName evidence="4">PucR family transcriptional regulator</fullName>
    </submittedName>
</protein>
<evidence type="ECO:0000259" key="3">
    <source>
        <dbReference type="Pfam" id="PF17853"/>
    </source>
</evidence>
<evidence type="ECO:0000256" key="1">
    <source>
        <dbReference type="ARBA" id="ARBA00006754"/>
    </source>
</evidence>
<dbReference type="AlphaFoldDB" id="A0A3B0CI19"/>
<dbReference type="RefSeq" id="WP_120748123.1">
    <property type="nucleotide sequence ID" value="NZ_RBAH01000010.1"/>
</dbReference>
<comment type="caution">
    <text evidence="4">The sequence shown here is derived from an EMBL/GenBank/DDBJ whole genome shotgun (WGS) entry which is preliminary data.</text>
</comment>
<feature type="domain" description="PucR C-terminal helix-turn-helix" evidence="2">
    <location>
        <begin position="330"/>
        <end position="384"/>
    </location>
</feature>
<organism evidence="4 5">
    <name type="scientific">Paenibacillus ginsengarvi</name>
    <dbReference type="NCBI Taxonomy" id="400777"/>
    <lineage>
        <taxon>Bacteria</taxon>
        <taxon>Bacillati</taxon>
        <taxon>Bacillota</taxon>
        <taxon>Bacilli</taxon>
        <taxon>Bacillales</taxon>
        <taxon>Paenibacillaceae</taxon>
        <taxon>Paenibacillus</taxon>
    </lineage>
</organism>
<dbReference type="Pfam" id="PF13556">
    <property type="entry name" value="HTH_30"/>
    <property type="match status" value="1"/>
</dbReference>
<feature type="domain" description="CdaR GGDEF-like" evidence="3">
    <location>
        <begin position="141"/>
        <end position="275"/>
    </location>
</feature>
<accession>A0A3B0CI19</accession>
<sequence>MEHILDRQAALLRRSEEVYIALTNLVLNNSGIQVMADEVAELIKCPLWVIGATGEIIVSSPAGLPYVPASKTRHWDVKVDKQYVGKLVVGKEHLDEFEQVCIEQARLVFSLELMRRKIAFDTEARLRGSFLEELLLGPSLSRQEVEDKGRQLGLLAEWSWEVGLIEGDAALLESSSPFRTELNALIQRETEGKSVRTRSILHRQGDRLILLLATPQPGVPKKAPSGVQAKAETETEWYGAIMQLVADWSGIRMGFGSRGALWDMHRSYLEAKKALFIGPRLDRSKTVFAYDDIEMFQLLLDASEHVPFDALTEKKIGKLFQYDKQNGTDLLTTLYYYLTTGGSLLDTANRLYVHRNSVKYRMDRIKEITGLDLDNPLTRFVYYLCTAFHLLKHVD</sequence>